<dbReference type="OrthoDB" id="9812260at2"/>
<evidence type="ECO:0000259" key="1">
    <source>
        <dbReference type="PROSITE" id="PS50112"/>
    </source>
</evidence>
<dbReference type="Gene3D" id="3.30.70.270">
    <property type="match status" value="1"/>
</dbReference>
<evidence type="ECO:0000259" key="3">
    <source>
        <dbReference type="PROSITE" id="PS50887"/>
    </source>
</evidence>
<dbReference type="InterPro" id="IPR043128">
    <property type="entry name" value="Rev_trsase/Diguanyl_cyclase"/>
</dbReference>
<dbReference type="SUPFAM" id="SSF55073">
    <property type="entry name" value="Nucleotide cyclase"/>
    <property type="match status" value="1"/>
</dbReference>
<dbReference type="InterPro" id="IPR029787">
    <property type="entry name" value="Nucleotide_cyclase"/>
</dbReference>
<dbReference type="CDD" id="cd01949">
    <property type="entry name" value="GGDEF"/>
    <property type="match status" value="1"/>
</dbReference>
<dbReference type="PANTHER" id="PTHR46663">
    <property type="entry name" value="DIGUANYLATE CYCLASE DGCT-RELATED"/>
    <property type="match status" value="1"/>
</dbReference>
<name>A0A5M6J1T9_9PROT</name>
<dbReference type="PROSITE" id="PS50887">
    <property type="entry name" value="GGDEF"/>
    <property type="match status" value="1"/>
</dbReference>
<dbReference type="InterPro" id="IPR052163">
    <property type="entry name" value="DGC-Regulatory_Protein"/>
</dbReference>
<dbReference type="InterPro" id="IPR035965">
    <property type="entry name" value="PAS-like_dom_sf"/>
</dbReference>
<comment type="caution">
    <text evidence="4">The sequence shown here is derived from an EMBL/GenBank/DDBJ whole genome shotgun (WGS) entry which is preliminary data.</text>
</comment>
<dbReference type="InterPro" id="IPR000700">
    <property type="entry name" value="PAS-assoc_C"/>
</dbReference>
<feature type="domain" description="PAC" evidence="2">
    <location>
        <begin position="212"/>
        <end position="264"/>
    </location>
</feature>
<dbReference type="SUPFAM" id="SSF55785">
    <property type="entry name" value="PYP-like sensor domain (PAS domain)"/>
    <property type="match status" value="1"/>
</dbReference>
<dbReference type="PANTHER" id="PTHR46663:SF4">
    <property type="entry name" value="DIGUANYLATE CYCLASE DGCT-RELATED"/>
    <property type="match status" value="1"/>
</dbReference>
<dbReference type="InterPro" id="IPR000160">
    <property type="entry name" value="GGDEF_dom"/>
</dbReference>
<dbReference type="NCBIfam" id="TIGR00254">
    <property type="entry name" value="GGDEF"/>
    <property type="match status" value="1"/>
</dbReference>
<dbReference type="InterPro" id="IPR013656">
    <property type="entry name" value="PAS_4"/>
</dbReference>
<dbReference type="FunFam" id="3.30.70.270:FF:000001">
    <property type="entry name" value="Diguanylate cyclase domain protein"/>
    <property type="match status" value="1"/>
</dbReference>
<dbReference type="PROSITE" id="PS50112">
    <property type="entry name" value="PAS"/>
    <property type="match status" value="1"/>
</dbReference>
<dbReference type="GO" id="GO:0003824">
    <property type="term" value="F:catalytic activity"/>
    <property type="evidence" value="ECO:0007669"/>
    <property type="project" value="UniProtKB-ARBA"/>
</dbReference>
<dbReference type="Pfam" id="PF08448">
    <property type="entry name" value="PAS_4"/>
    <property type="match status" value="1"/>
</dbReference>
<organism evidence="4 5">
    <name type="scientific">Rhodovastum atsumiense</name>
    <dbReference type="NCBI Taxonomy" id="504468"/>
    <lineage>
        <taxon>Bacteria</taxon>
        <taxon>Pseudomonadati</taxon>
        <taxon>Pseudomonadota</taxon>
        <taxon>Alphaproteobacteria</taxon>
        <taxon>Acetobacterales</taxon>
        <taxon>Acetobacteraceae</taxon>
        <taxon>Rhodovastum</taxon>
    </lineage>
</organism>
<feature type="domain" description="PAS" evidence="1">
    <location>
        <begin position="137"/>
        <end position="191"/>
    </location>
</feature>
<dbReference type="AlphaFoldDB" id="A0A5M6J1T9"/>
<evidence type="ECO:0000259" key="2">
    <source>
        <dbReference type="PROSITE" id="PS50113"/>
    </source>
</evidence>
<dbReference type="PROSITE" id="PS50113">
    <property type="entry name" value="PAC"/>
    <property type="match status" value="1"/>
</dbReference>
<evidence type="ECO:0000313" key="5">
    <source>
        <dbReference type="Proteomes" id="UP000325255"/>
    </source>
</evidence>
<sequence length="427" mass="47209">MEARTMVDASGNLLQHAGSYEDLLEFLNATPIGIIRLRSDGEILLANSMAMQLLAPLAPDGECGDLFRMLGGLFPDLPDRVAAHPQAGPICAQAQLSLPGTRRVLSFGLDRVNADTLMAVVQDVTAQVEQNRRIHADEERFRAIFDNLRDCAICTVDREGRIEAWNRSLERLGGWQPEDVVGASISILFTPGRIGAHRASSLLAKARQNGAAEFEGWGQRKNTDLFWCSTAATALPAEDGEVGGYVLVTRDLTGRKEAEAKLMTLATTDPLTGANNRRTGEKRLNEEFRRWQHYGRNFAVLLVDCDHFKKVNDQYGHETGDAVLCMLVWLCRERTREADVTVRWGGEEFLVLLADTDADKSLMIAERLRESIESRLVENAGQTVRVTVSIGLALPNSGDNRPDDVVRRADVALYEAKRTGRNRVVVA</sequence>
<dbReference type="SMART" id="SM00091">
    <property type="entry name" value="PAS"/>
    <property type="match status" value="2"/>
</dbReference>
<dbReference type="Proteomes" id="UP000325255">
    <property type="component" value="Unassembled WGS sequence"/>
</dbReference>
<dbReference type="NCBIfam" id="TIGR00229">
    <property type="entry name" value="sensory_box"/>
    <property type="match status" value="1"/>
</dbReference>
<dbReference type="CDD" id="cd00130">
    <property type="entry name" value="PAS"/>
    <property type="match status" value="1"/>
</dbReference>
<evidence type="ECO:0000313" key="4">
    <source>
        <dbReference type="EMBL" id="KAA5613595.1"/>
    </source>
</evidence>
<dbReference type="InterPro" id="IPR000014">
    <property type="entry name" value="PAS"/>
</dbReference>
<accession>A0A5M6J1T9</accession>
<dbReference type="Pfam" id="PF00990">
    <property type="entry name" value="GGDEF"/>
    <property type="match status" value="1"/>
</dbReference>
<proteinExistence type="predicted"/>
<dbReference type="Gene3D" id="3.30.450.20">
    <property type="entry name" value="PAS domain"/>
    <property type="match status" value="1"/>
</dbReference>
<keyword evidence="5" id="KW-1185">Reference proteome</keyword>
<dbReference type="EMBL" id="VWPK01000005">
    <property type="protein sequence ID" value="KAA5613595.1"/>
    <property type="molecule type" value="Genomic_DNA"/>
</dbReference>
<feature type="domain" description="GGDEF" evidence="3">
    <location>
        <begin position="296"/>
        <end position="427"/>
    </location>
</feature>
<protein>
    <submittedName>
        <fullName evidence="4">Diguanylate cyclase</fullName>
    </submittedName>
</protein>
<gene>
    <name evidence="4" type="ORF">F1189_04045</name>
</gene>
<dbReference type="SMART" id="SM00267">
    <property type="entry name" value="GGDEF"/>
    <property type="match status" value="1"/>
</dbReference>
<reference evidence="4 5" key="1">
    <citation type="submission" date="2019-09" db="EMBL/GenBank/DDBJ databases">
        <title>Genome sequence of Rhodovastum atsumiense, a diverse member of the Acetobacteraceae family of non-sulfur purple photosynthetic bacteria.</title>
        <authorList>
            <person name="Meyer T."/>
            <person name="Kyndt J."/>
        </authorList>
    </citation>
    <scope>NUCLEOTIDE SEQUENCE [LARGE SCALE GENOMIC DNA]</scope>
    <source>
        <strain evidence="4 5">DSM 21279</strain>
    </source>
</reference>